<keyword evidence="2" id="KW-1185">Reference proteome</keyword>
<protein>
    <recommendedName>
        <fullName evidence="3">Diguanylate cyclase</fullName>
    </recommendedName>
</protein>
<dbReference type="SUPFAM" id="SSF55785">
    <property type="entry name" value="PYP-like sensor domain (PAS domain)"/>
    <property type="match status" value="1"/>
</dbReference>
<dbReference type="InterPro" id="IPR000014">
    <property type="entry name" value="PAS"/>
</dbReference>
<dbReference type="Gene3D" id="3.30.450.20">
    <property type="entry name" value="PAS domain"/>
    <property type="match status" value="1"/>
</dbReference>
<organism evidence="1 2">
    <name type="scientific">Hoeflea alexandrii</name>
    <dbReference type="NCBI Taxonomy" id="288436"/>
    <lineage>
        <taxon>Bacteria</taxon>
        <taxon>Pseudomonadati</taxon>
        <taxon>Pseudomonadota</taxon>
        <taxon>Alphaproteobacteria</taxon>
        <taxon>Hyphomicrobiales</taxon>
        <taxon>Rhizobiaceae</taxon>
        <taxon>Hoeflea</taxon>
    </lineage>
</organism>
<evidence type="ECO:0008006" key="3">
    <source>
        <dbReference type="Google" id="ProtNLM"/>
    </source>
</evidence>
<dbReference type="CDD" id="cd00130">
    <property type="entry name" value="PAS"/>
    <property type="match status" value="1"/>
</dbReference>
<dbReference type="InterPro" id="IPR035965">
    <property type="entry name" value="PAS-like_dom_sf"/>
</dbReference>
<proteinExistence type="predicted"/>
<accession>A0ABT1CP30</accession>
<dbReference type="RefSeq" id="WP_252914577.1">
    <property type="nucleotide sequence ID" value="NZ_JAAAML010000001.1"/>
</dbReference>
<dbReference type="Proteomes" id="UP001320715">
    <property type="component" value="Unassembled WGS sequence"/>
</dbReference>
<comment type="caution">
    <text evidence="1">The sequence shown here is derived from an EMBL/GenBank/DDBJ whole genome shotgun (WGS) entry which is preliminary data.</text>
</comment>
<evidence type="ECO:0000313" key="1">
    <source>
        <dbReference type="EMBL" id="MCO6407151.1"/>
    </source>
</evidence>
<evidence type="ECO:0000313" key="2">
    <source>
        <dbReference type="Proteomes" id="UP001320715"/>
    </source>
</evidence>
<sequence length="156" mass="17293">MMLNTASQIHFDQVHRRFPEQCWEHVGVTSGEVVDLLGSIVPLGIWRLDIATGLVFWSEDAARIHGMEATNGSVSLAKILTCYHPEDVAVIEALLESATTRRNGFRFVMRVKGGSGSYRLIAVAGRYRADNDGELIGYCHEYQDMVRAVVLEGEAP</sequence>
<gene>
    <name evidence="1" type="ORF">GTW23_03100</name>
</gene>
<dbReference type="EMBL" id="JAAAML010000001">
    <property type="protein sequence ID" value="MCO6407151.1"/>
    <property type="molecule type" value="Genomic_DNA"/>
</dbReference>
<reference evidence="1 2" key="1">
    <citation type="submission" date="2020-01" db="EMBL/GenBank/DDBJ databases">
        <title>Genomes of bacteria type strains.</title>
        <authorList>
            <person name="Chen J."/>
            <person name="Zhu S."/>
            <person name="Yang J."/>
        </authorList>
    </citation>
    <scope>NUCLEOTIDE SEQUENCE [LARGE SCALE GENOMIC DNA]</scope>
    <source>
        <strain evidence="1 2">DSM 16655</strain>
    </source>
</reference>
<name>A0ABT1CP30_9HYPH</name>